<accession>A0A9P8K4U8</accession>
<comment type="caution">
    <text evidence="2">The sequence shown here is derived from an EMBL/GenBank/DDBJ whole genome shotgun (WGS) entry which is preliminary data.</text>
</comment>
<proteinExistence type="predicted"/>
<feature type="non-terminal residue" evidence="2">
    <location>
        <position position="1"/>
    </location>
</feature>
<feature type="region of interest" description="Disordered" evidence="1">
    <location>
        <begin position="115"/>
        <end position="251"/>
    </location>
</feature>
<sequence length="251" mass="28102">MFSSLSHKRRHDDDDDVMSMHHDKRLRHSAGHDHGVFGSNLNTEAQSIPGAMDDSLASTITGTDSSDDMDMDMRDEFHMEFSQSPEQPSSWIIENAPLRNPRMALNDRGSRVPTPIALLSTRPKPTPLQGNTSASSSYHASTSMRARLAGPRERFPSPISEDEPHTPTTATGSQFSLLTVNDIDMDAETTPRPPPPPPETPEIHVRKQRQRSGAFTSPRDQDTSKKFSMGYREDCDKCRNRVPGHMNHFLR</sequence>
<evidence type="ECO:0000256" key="1">
    <source>
        <dbReference type="SAM" id="MobiDB-lite"/>
    </source>
</evidence>
<feature type="compositionally biased region" description="Basic and acidic residues" evidence="1">
    <location>
        <begin position="219"/>
        <end position="239"/>
    </location>
</feature>
<evidence type="ECO:0000313" key="2">
    <source>
        <dbReference type="EMBL" id="KAH0214104.1"/>
    </source>
</evidence>
<protein>
    <submittedName>
        <fullName evidence="2">Uncharacterized protein</fullName>
    </submittedName>
</protein>
<dbReference type="OrthoDB" id="2446291at2759"/>
<dbReference type="AlphaFoldDB" id="A0A9P8K4U8"/>
<dbReference type="EMBL" id="JAHFYH010000087">
    <property type="protein sequence ID" value="KAH0214104.1"/>
    <property type="molecule type" value="Genomic_DNA"/>
</dbReference>
<feature type="region of interest" description="Disordered" evidence="1">
    <location>
        <begin position="1"/>
        <end position="34"/>
    </location>
</feature>
<name>A0A9P8K4U8_AURME</name>
<feature type="compositionally biased region" description="Pro residues" evidence="1">
    <location>
        <begin position="191"/>
        <end position="200"/>
    </location>
</feature>
<feature type="compositionally biased region" description="Basic residues" evidence="1">
    <location>
        <begin position="1"/>
        <end position="10"/>
    </location>
</feature>
<feature type="compositionally biased region" description="Low complexity" evidence="1">
    <location>
        <begin position="132"/>
        <end position="143"/>
    </location>
</feature>
<organism evidence="2 3">
    <name type="scientific">Aureobasidium melanogenum</name>
    <name type="common">Aureobasidium pullulans var. melanogenum</name>
    <dbReference type="NCBI Taxonomy" id="46634"/>
    <lineage>
        <taxon>Eukaryota</taxon>
        <taxon>Fungi</taxon>
        <taxon>Dikarya</taxon>
        <taxon>Ascomycota</taxon>
        <taxon>Pezizomycotina</taxon>
        <taxon>Dothideomycetes</taxon>
        <taxon>Dothideomycetidae</taxon>
        <taxon>Dothideales</taxon>
        <taxon>Saccotheciaceae</taxon>
        <taxon>Aureobasidium</taxon>
    </lineage>
</organism>
<evidence type="ECO:0000313" key="3">
    <source>
        <dbReference type="Proteomes" id="UP000767238"/>
    </source>
</evidence>
<reference evidence="2" key="1">
    <citation type="journal article" date="2021" name="J Fungi (Basel)">
        <title>Virulence traits and population genomics of the black yeast Aureobasidium melanogenum.</title>
        <authorList>
            <person name="Cernosa A."/>
            <person name="Sun X."/>
            <person name="Gostincar C."/>
            <person name="Fang C."/>
            <person name="Gunde-Cimerman N."/>
            <person name="Song Z."/>
        </authorList>
    </citation>
    <scope>NUCLEOTIDE SEQUENCE</scope>
    <source>
        <strain evidence="2">EXF-8016</strain>
    </source>
</reference>
<feature type="compositionally biased region" description="Polar residues" evidence="1">
    <location>
        <begin position="166"/>
        <end position="179"/>
    </location>
</feature>
<gene>
    <name evidence="2" type="ORF">KCV03_g8584</name>
</gene>
<dbReference type="Proteomes" id="UP000767238">
    <property type="component" value="Unassembled WGS sequence"/>
</dbReference>
<reference evidence="2" key="2">
    <citation type="submission" date="2021-08" db="EMBL/GenBank/DDBJ databases">
        <authorList>
            <person name="Gostincar C."/>
            <person name="Sun X."/>
            <person name="Song Z."/>
            <person name="Gunde-Cimerman N."/>
        </authorList>
    </citation>
    <scope>NUCLEOTIDE SEQUENCE</scope>
    <source>
        <strain evidence="2">EXF-8016</strain>
    </source>
</reference>